<keyword evidence="3" id="KW-1185">Reference proteome</keyword>
<evidence type="ECO:0000256" key="1">
    <source>
        <dbReference type="SAM" id="MobiDB-lite"/>
    </source>
</evidence>
<protein>
    <submittedName>
        <fullName evidence="2">Uncharacterized protein</fullName>
    </submittedName>
</protein>
<name>A0AAD4G7T7_BOLED</name>
<accession>A0AAD4G7T7</accession>
<dbReference type="Proteomes" id="UP001194468">
    <property type="component" value="Unassembled WGS sequence"/>
</dbReference>
<reference evidence="2" key="1">
    <citation type="submission" date="2019-10" db="EMBL/GenBank/DDBJ databases">
        <authorList>
            <consortium name="DOE Joint Genome Institute"/>
            <person name="Kuo A."/>
            <person name="Miyauchi S."/>
            <person name="Kiss E."/>
            <person name="Drula E."/>
            <person name="Kohler A."/>
            <person name="Sanchez-Garcia M."/>
            <person name="Andreopoulos B."/>
            <person name="Barry K.W."/>
            <person name="Bonito G."/>
            <person name="Buee M."/>
            <person name="Carver A."/>
            <person name="Chen C."/>
            <person name="Cichocki N."/>
            <person name="Clum A."/>
            <person name="Culley D."/>
            <person name="Crous P.W."/>
            <person name="Fauchery L."/>
            <person name="Girlanda M."/>
            <person name="Hayes R."/>
            <person name="Keri Z."/>
            <person name="LaButti K."/>
            <person name="Lipzen A."/>
            <person name="Lombard V."/>
            <person name="Magnuson J."/>
            <person name="Maillard F."/>
            <person name="Morin E."/>
            <person name="Murat C."/>
            <person name="Nolan M."/>
            <person name="Ohm R."/>
            <person name="Pangilinan J."/>
            <person name="Pereira M."/>
            <person name="Perotto S."/>
            <person name="Peter M."/>
            <person name="Riley R."/>
            <person name="Sitrit Y."/>
            <person name="Stielow B."/>
            <person name="Szollosi G."/>
            <person name="Zifcakova L."/>
            <person name="Stursova M."/>
            <person name="Spatafora J.W."/>
            <person name="Tedersoo L."/>
            <person name="Vaario L.-M."/>
            <person name="Yamada A."/>
            <person name="Yan M."/>
            <person name="Wang P."/>
            <person name="Xu J."/>
            <person name="Bruns T."/>
            <person name="Baldrian P."/>
            <person name="Vilgalys R."/>
            <person name="Henrissat B."/>
            <person name="Grigoriev I.V."/>
            <person name="Hibbett D."/>
            <person name="Nagy L.G."/>
            <person name="Martin F.M."/>
        </authorList>
    </citation>
    <scope>NUCLEOTIDE SEQUENCE</scope>
    <source>
        <strain evidence="2">BED1</strain>
    </source>
</reference>
<sequence length="228" mass="24749">AYQRLCDWRHNVGSTAMAIIMSFLQCADTDDEIRDMADMLLDDFSFLYEDLDASSPKKAFRSNFLLQLLNAAHLQCVNGAIAKSFVTNVLSPPLQNYSGIIGLCGAALERALRMASEGHITHKMIEALGGKIAVPKVPVKVNEQSGKESSMSFAFSDQNWGVATRSLTERVKKRTASQITAIVNDASKTLMTLGAGPGKHETSESSSTVNTQGNQYADICKSDHFAVP</sequence>
<proteinExistence type="predicted"/>
<gene>
    <name evidence="2" type="ORF">L210DRAFT_879295</name>
</gene>
<feature type="compositionally biased region" description="Polar residues" evidence="1">
    <location>
        <begin position="204"/>
        <end position="214"/>
    </location>
</feature>
<reference evidence="2" key="2">
    <citation type="journal article" date="2020" name="Nat. Commun.">
        <title>Large-scale genome sequencing of mycorrhizal fungi provides insights into the early evolution of symbiotic traits.</title>
        <authorList>
            <person name="Miyauchi S."/>
            <person name="Kiss E."/>
            <person name="Kuo A."/>
            <person name="Drula E."/>
            <person name="Kohler A."/>
            <person name="Sanchez-Garcia M."/>
            <person name="Morin E."/>
            <person name="Andreopoulos B."/>
            <person name="Barry K.W."/>
            <person name="Bonito G."/>
            <person name="Buee M."/>
            <person name="Carver A."/>
            <person name="Chen C."/>
            <person name="Cichocki N."/>
            <person name="Clum A."/>
            <person name="Culley D."/>
            <person name="Crous P.W."/>
            <person name="Fauchery L."/>
            <person name="Girlanda M."/>
            <person name="Hayes R.D."/>
            <person name="Keri Z."/>
            <person name="LaButti K."/>
            <person name="Lipzen A."/>
            <person name="Lombard V."/>
            <person name="Magnuson J."/>
            <person name="Maillard F."/>
            <person name="Murat C."/>
            <person name="Nolan M."/>
            <person name="Ohm R.A."/>
            <person name="Pangilinan J."/>
            <person name="Pereira M.F."/>
            <person name="Perotto S."/>
            <person name="Peter M."/>
            <person name="Pfister S."/>
            <person name="Riley R."/>
            <person name="Sitrit Y."/>
            <person name="Stielow J.B."/>
            <person name="Szollosi G."/>
            <person name="Zifcakova L."/>
            <person name="Stursova M."/>
            <person name="Spatafora J.W."/>
            <person name="Tedersoo L."/>
            <person name="Vaario L.M."/>
            <person name="Yamada A."/>
            <person name="Yan M."/>
            <person name="Wang P."/>
            <person name="Xu J."/>
            <person name="Bruns T."/>
            <person name="Baldrian P."/>
            <person name="Vilgalys R."/>
            <person name="Dunand C."/>
            <person name="Henrissat B."/>
            <person name="Grigoriev I.V."/>
            <person name="Hibbett D."/>
            <person name="Nagy L.G."/>
            <person name="Martin F.M."/>
        </authorList>
    </citation>
    <scope>NUCLEOTIDE SEQUENCE</scope>
    <source>
        <strain evidence="2">BED1</strain>
    </source>
</reference>
<comment type="caution">
    <text evidence="2">The sequence shown here is derived from an EMBL/GenBank/DDBJ whole genome shotgun (WGS) entry which is preliminary data.</text>
</comment>
<evidence type="ECO:0000313" key="3">
    <source>
        <dbReference type="Proteomes" id="UP001194468"/>
    </source>
</evidence>
<organism evidence="2 3">
    <name type="scientific">Boletus edulis BED1</name>
    <dbReference type="NCBI Taxonomy" id="1328754"/>
    <lineage>
        <taxon>Eukaryota</taxon>
        <taxon>Fungi</taxon>
        <taxon>Dikarya</taxon>
        <taxon>Basidiomycota</taxon>
        <taxon>Agaricomycotina</taxon>
        <taxon>Agaricomycetes</taxon>
        <taxon>Agaricomycetidae</taxon>
        <taxon>Boletales</taxon>
        <taxon>Boletineae</taxon>
        <taxon>Boletaceae</taxon>
        <taxon>Boletoideae</taxon>
        <taxon>Boletus</taxon>
    </lineage>
</organism>
<dbReference type="AlphaFoldDB" id="A0AAD4G7T7"/>
<evidence type="ECO:0000313" key="2">
    <source>
        <dbReference type="EMBL" id="KAF8424795.1"/>
    </source>
</evidence>
<dbReference type="EMBL" id="WHUW01000100">
    <property type="protein sequence ID" value="KAF8424795.1"/>
    <property type="molecule type" value="Genomic_DNA"/>
</dbReference>
<feature type="non-terminal residue" evidence="2">
    <location>
        <position position="1"/>
    </location>
</feature>
<feature type="region of interest" description="Disordered" evidence="1">
    <location>
        <begin position="194"/>
        <end position="214"/>
    </location>
</feature>